<organism evidence="2 3">
    <name type="scientific">Triticum urartu</name>
    <name type="common">Red wild einkorn</name>
    <name type="synonym">Crithodium urartu</name>
    <dbReference type="NCBI Taxonomy" id="4572"/>
    <lineage>
        <taxon>Eukaryota</taxon>
        <taxon>Viridiplantae</taxon>
        <taxon>Streptophyta</taxon>
        <taxon>Embryophyta</taxon>
        <taxon>Tracheophyta</taxon>
        <taxon>Spermatophyta</taxon>
        <taxon>Magnoliopsida</taxon>
        <taxon>Liliopsida</taxon>
        <taxon>Poales</taxon>
        <taxon>Poaceae</taxon>
        <taxon>BOP clade</taxon>
        <taxon>Pooideae</taxon>
        <taxon>Triticodae</taxon>
        <taxon>Triticeae</taxon>
        <taxon>Triticinae</taxon>
        <taxon>Triticum</taxon>
    </lineage>
</organism>
<dbReference type="Gramene" id="TuG1812G0500001485.01.T01">
    <property type="protein sequence ID" value="TuG1812G0500001485.01.T01"/>
    <property type="gene ID" value="TuG1812G0500001485.01"/>
</dbReference>
<name>A0A8R7UHJ2_TRIUA</name>
<reference evidence="2" key="3">
    <citation type="submission" date="2022-06" db="UniProtKB">
        <authorList>
            <consortium name="EnsemblPlants"/>
        </authorList>
    </citation>
    <scope>IDENTIFICATION</scope>
</reference>
<sequence length="141" mass="15343">MAMSWEQSTASGTTCCSDRREKIIMKEYQTTSASLDSAASAWSTTVLPARRHACSGQGEVIQQADCHRGDLKQEVADQTNEVDEEEGFGEYDPYESAHPAGISSESGLENRADEPEARATGLGGDEDEVTSLPAKRRRLED</sequence>
<reference evidence="3" key="1">
    <citation type="journal article" date="2013" name="Nature">
        <title>Draft genome of the wheat A-genome progenitor Triticum urartu.</title>
        <authorList>
            <person name="Ling H.Q."/>
            <person name="Zhao S."/>
            <person name="Liu D."/>
            <person name="Wang J."/>
            <person name="Sun H."/>
            <person name="Zhang C."/>
            <person name="Fan H."/>
            <person name="Li D."/>
            <person name="Dong L."/>
            <person name="Tao Y."/>
            <person name="Gao C."/>
            <person name="Wu H."/>
            <person name="Li Y."/>
            <person name="Cui Y."/>
            <person name="Guo X."/>
            <person name="Zheng S."/>
            <person name="Wang B."/>
            <person name="Yu K."/>
            <person name="Liang Q."/>
            <person name="Yang W."/>
            <person name="Lou X."/>
            <person name="Chen J."/>
            <person name="Feng M."/>
            <person name="Jian J."/>
            <person name="Zhang X."/>
            <person name="Luo G."/>
            <person name="Jiang Y."/>
            <person name="Liu J."/>
            <person name="Wang Z."/>
            <person name="Sha Y."/>
            <person name="Zhang B."/>
            <person name="Wu H."/>
            <person name="Tang D."/>
            <person name="Shen Q."/>
            <person name="Xue P."/>
            <person name="Zou S."/>
            <person name="Wang X."/>
            <person name="Liu X."/>
            <person name="Wang F."/>
            <person name="Yang Y."/>
            <person name="An X."/>
            <person name="Dong Z."/>
            <person name="Zhang K."/>
            <person name="Zhang X."/>
            <person name="Luo M.C."/>
            <person name="Dvorak J."/>
            <person name="Tong Y."/>
            <person name="Wang J."/>
            <person name="Yang H."/>
            <person name="Li Z."/>
            <person name="Wang D."/>
            <person name="Zhang A."/>
            <person name="Wang J."/>
        </authorList>
    </citation>
    <scope>NUCLEOTIDE SEQUENCE</scope>
    <source>
        <strain evidence="3">cv. G1812</strain>
    </source>
</reference>
<proteinExistence type="predicted"/>
<evidence type="ECO:0000256" key="1">
    <source>
        <dbReference type="SAM" id="MobiDB-lite"/>
    </source>
</evidence>
<evidence type="ECO:0000313" key="3">
    <source>
        <dbReference type="Proteomes" id="UP000015106"/>
    </source>
</evidence>
<reference evidence="2" key="2">
    <citation type="submission" date="2018-03" db="EMBL/GenBank/DDBJ databases">
        <title>The Triticum urartu genome reveals the dynamic nature of wheat genome evolution.</title>
        <authorList>
            <person name="Ling H."/>
            <person name="Ma B."/>
            <person name="Shi X."/>
            <person name="Liu H."/>
            <person name="Dong L."/>
            <person name="Sun H."/>
            <person name="Cao Y."/>
            <person name="Gao Q."/>
            <person name="Zheng S."/>
            <person name="Li Y."/>
            <person name="Yu Y."/>
            <person name="Du H."/>
            <person name="Qi M."/>
            <person name="Li Y."/>
            <person name="Yu H."/>
            <person name="Cui Y."/>
            <person name="Wang N."/>
            <person name="Chen C."/>
            <person name="Wu H."/>
            <person name="Zhao Y."/>
            <person name="Zhang J."/>
            <person name="Li Y."/>
            <person name="Zhou W."/>
            <person name="Zhang B."/>
            <person name="Hu W."/>
            <person name="Eijk M."/>
            <person name="Tang J."/>
            <person name="Witsenboer H."/>
            <person name="Zhao S."/>
            <person name="Li Z."/>
            <person name="Zhang A."/>
            <person name="Wang D."/>
            <person name="Liang C."/>
        </authorList>
    </citation>
    <scope>NUCLEOTIDE SEQUENCE [LARGE SCALE GENOMIC DNA]</scope>
    <source>
        <strain evidence="2">cv. G1812</strain>
    </source>
</reference>
<protein>
    <submittedName>
        <fullName evidence="2">Uncharacterized protein</fullName>
    </submittedName>
</protein>
<accession>A0A8R7UHJ2</accession>
<feature type="compositionally biased region" description="Basic and acidic residues" evidence="1">
    <location>
        <begin position="108"/>
        <end position="117"/>
    </location>
</feature>
<feature type="region of interest" description="Disordered" evidence="1">
    <location>
        <begin position="71"/>
        <end position="141"/>
    </location>
</feature>
<evidence type="ECO:0000313" key="2">
    <source>
        <dbReference type="EnsemblPlants" id="TuG1812G0500001485.01.T01"/>
    </source>
</evidence>
<feature type="compositionally biased region" description="Acidic residues" evidence="1">
    <location>
        <begin position="80"/>
        <end position="93"/>
    </location>
</feature>
<dbReference type="Proteomes" id="UP000015106">
    <property type="component" value="Chromosome 5"/>
</dbReference>
<keyword evidence="3" id="KW-1185">Reference proteome</keyword>
<dbReference type="EnsemblPlants" id="TuG1812G0500001485.01.T01">
    <property type="protein sequence ID" value="TuG1812G0500001485.01.T01"/>
    <property type="gene ID" value="TuG1812G0500001485.01"/>
</dbReference>
<dbReference type="AlphaFoldDB" id="A0A8R7UHJ2"/>